<protein>
    <submittedName>
        <fullName evidence="2">BnaC02g42040D protein</fullName>
    </submittedName>
</protein>
<dbReference type="PANTHER" id="PTHR23146:SF5">
    <property type="entry name" value="LEO1-LIKE PROTEIN"/>
    <property type="match status" value="1"/>
</dbReference>
<dbReference type="InterPro" id="IPR007149">
    <property type="entry name" value="Leo1"/>
</dbReference>
<dbReference type="GO" id="GO:0016593">
    <property type="term" value="C:Cdc73/Paf1 complex"/>
    <property type="evidence" value="ECO:0007669"/>
    <property type="project" value="InterPro"/>
</dbReference>
<reference evidence="2 3" key="1">
    <citation type="journal article" date="2014" name="Science">
        <title>Plant genetics. Early allopolyploid evolution in the post-Neolithic Brassica napus oilseed genome.</title>
        <authorList>
            <person name="Chalhoub B."/>
            <person name="Denoeud F."/>
            <person name="Liu S."/>
            <person name="Parkin I.A."/>
            <person name="Tang H."/>
            <person name="Wang X."/>
            <person name="Chiquet J."/>
            <person name="Belcram H."/>
            <person name="Tong C."/>
            <person name="Samans B."/>
            <person name="Correa M."/>
            <person name="Da Silva C."/>
            <person name="Just J."/>
            <person name="Falentin C."/>
            <person name="Koh C.S."/>
            <person name="Le Clainche I."/>
            <person name="Bernard M."/>
            <person name="Bento P."/>
            <person name="Noel B."/>
            <person name="Labadie K."/>
            <person name="Alberti A."/>
            <person name="Charles M."/>
            <person name="Arnaud D."/>
            <person name="Guo H."/>
            <person name="Daviaud C."/>
            <person name="Alamery S."/>
            <person name="Jabbari K."/>
            <person name="Zhao M."/>
            <person name="Edger P.P."/>
            <person name="Chelaifa H."/>
            <person name="Tack D."/>
            <person name="Lassalle G."/>
            <person name="Mestiri I."/>
            <person name="Schnel N."/>
            <person name="Le Paslier M.C."/>
            <person name="Fan G."/>
            <person name="Renault V."/>
            <person name="Bayer P.E."/>
            <person name="Golicz A.A."/>
            <person name="Manoli S."/>
            <person name="Lee T.H."/>
            <person name="Thi V.H."/>
            <person name="Chalabi S."/>
            <person name="Hu Q."/>
            <person name="Fan C."/>
            <person name="Tollenaere R."/>
            <person name="Lu Y."/>
            <person name="Battail C."/>
            <person name="Shen J."/>
            <person name="Sidebottom C.H."/>
            <person name="Wang X."/>
            <person name="Canaguier A."/>
            <person name="Chauveau A."/>
            <person name="Berard A."/>
            <person name="Deniot G."/>
            <person name="Guan M."/>
            <person name="Liu Z."/>
            <person name="Sun F."/>
            <person name="Lim Y.P."/>
            <person name="Lyons E."/>
            <person name="Town C.D."/>
            <person name="Bancroft I."/>
            <person name="Wang X."/>
            <person name="Meng J."/>
            <person name="Ma J."/>
            <person name="Pires J.C."/>
            <person name="King G.J."/>
            <person name="Brunel D."/>
            <person name="Delourme R."/>
            <person name="Renard M."/>
            <person name="Aury J.M."/>
            <person name="Adams K.L."/>
            <person name="Batley J."/>
            <person name="Snowdon R.J."/>
            <person name="Tost J."/>
            <person name="Edwards D."/>
            <person name="Zhou Y."/>
            <person name="Hua W."/>
            <person name="Sharpe A.G."/>
            <person name="Paterson A.H."/>
            <person name="Guan C."/>
            <person name="Wincker P."/>
        </authorList>
    </citation>
    <scope>NUCLEOTIDE SEQUENCE [LARGE SCALE GENOMIC DNA]</scope>
    <source>
        <strain evidence="3">cv. Darmor-bzh</strain>
    </source>
</reference>
<evidence type="ECO:0000256" key="1">
    <source>
        <dbReference type="SAM" id="MobiDB-lite"/>
    </source>
</evidence>
<proteinExistence type="predicted"/>
<gene>
    <name evidence="2" type="primary">BnaC02g42040D</name>
    <name evidence="2" type="ORF">GSBRNA2T00086530001</name>
</gene>
<feature type="compositionally biased region" description="Polar residues" evidence="1">
    <location>
        <begin position="389"/>
        <end position="399"/>
    </location>
</feature>
<dbReference type="GO" id="GO:0006368">
    <property type="term" value="P:transcription elongation by RNA polymerase II"/>
    <property type="evidence" value="ECO:0007669"/>
    <property type="project" value="InterPro"/>
</dbReference>
<dbReference type="STRING" id="3708.A0A078ICH8"/>
<feature type="compositionally biased region" description="Acidic residues" evidence="1">
    <location>
        <begin position="19"/>
        <end position="31"/>
    </location>
</feature>
<feature type="region of interest" description="Disordered" evidence="1">
    <location>
        <begin position="428"/>
        <end position="584"/>
    </location>
</feature>
<dbReference type="GO" id="GO:0005634">
    <property type="term" value="C:nucleus"/>
    <property type="evidence" value="ECO:0000318"/>
    <property type="project" value="GO_Central"/>
</dbReference>
<accession>A0A078ICH8</accession>
<evidence type="ECO:0000313" key="3">
    <source>
        <dbReference type="Proteomes" id="UP000028999"/>
    </source>
</evidence>
<feature type="compositionally biased region" description="Basic and acidic residues" evidence="1">
    <location>
        <begin position="181"/>
        <end position="203"/>
    </location>
</feature>
<dbReference type="GO" id="GO:0032968">
    <property type="term" value="P:positive regulation of transcription elongation by RNA polymerase II"/>
    <property type="evidence" value="ECO:0000318"/>
    <property type="project" value="GO_Central"/>
</dbReference>
<feature type="region of interest" description="Disordered" evidence="1">
    <location>
        <begin position="377"/>
        <end position="412"/>
    </location>
</feature>
<dbReference type="AlphaFoldDB" id="A0A078ICH8"/>
<feature type="compositionally biased region" description="Acidic residues" evidence="1">
    <location>
        <begin position="518"/>
        <end position="537"/>
    </location>
</feature>
<feature type="compositionally biased region" description="Acidic residues" evidence="1">
    <location>
        <begin position="490"/>
        <end position="506"/>
    </location>
</feature>
<feature type="compositionally biased region" description="Basic and acidic residues" evidence="1">
    <location>
        <begin position="377"/>
        <end position="388"/>
    </location>
</feature>
<dbReference type="Proteomes" id="UP000028999">
    <property type="component" value="Unassembled WGS sequence"/>
</dbReference>
<dbReference type="GO" id="GO:1990269">
    <property type="term" value="F:RNA polymerase II C-terminal domain phosphoserine binding"/>
    <property type="evidence" value="ECO:0000318"/>
    <property type="project" value="GO_Central"/>
</dbReference>
<evidence type="ECO:0000313" key="2">
    <source>
        <dbReference type="EMBL" id="CDY47019.1"/>
    </source>
</evidence>
<dbReference type="PaxDb" id="3708-A0A078ICH8"/>
<feature type="region of interest" description="Disordered" evidence="1">
    <location>
        <begin position="1"/>
        <end position="222"/>
    </location>
</feature>
<keyword evidence="3" id="KW-1185">Reference proteome</keyword>
<dbReference type="OMA" id="NPHPNNY"/>
<organism evidence="2 3">
    <name type="scientific">Brassica napus</name>
    <name type="common">Rape</name>
    <dbReference type="NCBI Taxonomy" id="3708"/>
    <lineage>
        <taxon>Eukaryota</taxon>
        <taxon>Viridiplantae</taxon>
        <taxon>Streptophyta</taxon>
        <taxon>Embryophyta</taxon>
        <taxon>Tracheophyta</taxon>
        <taxon>Spermatophyta</taxon>
        <taxon>Magnoliopsida</taxon>
        <taxon>eudicotyledons</taxon>
        <taxon>Gunneridae</taxon>
        <taxon>Pentapetalae</taxon>
        <taxon>rosids</taxon>
        <taxon>malvids</taxon>
        <taxon>Brassicales</taxon>
        <taxon>Brassicaceae</taxon>
        <taxon>Brassiceae</taxon>
        <taxon>Brassica</taxon>
    </lineage>
</organism>
<name>A0A078ICH8_BRANA</name>
<feature type="compositionally biased region" description="Basic and acidic residues" evidence="1">
    <location>
        <begin position="142"/>
        <end position="157"/>
    </location>
</feature>
<dbReference type="EMBL" id="LK032694">
    <property type="protein sequence ID" value="CDY47019.1"/>
    <property type="molecule type" value="Genomic_DNA"/>
</dbReference>
<dbReference type="PANTHER" id="PTHR23146">
    <property type="entry name" value="LEO1 PROTEIN"/>
    <property type="match status" value="1"/>
</dbReference>
<dbReference type="Pfam" id="PF04004">
    <property type="entry name" value="Leo1"/>
    <property type="match status" value="1"/>
</dbReference>
<feature type="compositionally biased region" description="Acidic residues" evidence="1">
    <location>
        <begin position="100"/>
        <end position="117"/>
    </location>
</feature>
<feature type="compositionally biased region" description="Acidic residues" evidence="1">
    <location>
        <begin position="45"/>
        <end position="77"/>
    </location>
</feature>
<feature type="compositionally biased region" description="Basic and acidic residues" evidence="1">
    <location>
        <begin position="79"/>
        <end position="99"/>
    </location>
</feature>
<dbReference type="Gramene" id="CDY47019">
    <property type="protein sequence ID" value="CDY47019"/>
    <property type="gene ID" value="GSBRNA2T00086530001"/>
</dbReference>
<feature type="compositionally biased region" description="Basic and acidic residues" evidence="1">
    <location>
        <begin position="1"/>
        <end position="10"/>
    </location>
</feature>
<sequence length="584" mass="67328">MVAGEVKRLEMMQNLFGDNSEEEEEEEEIDSEHESNPHPNNYPSDEAEGGVERGEEEGEEAVVEVQVEAESEGEQGDVEPGHGESEGEREQSSQERDVAEPAEESEEEEEGGDEEREEAPVAQSDVNIRNVFGSSDDEDAEEYVRNDIEPDEPRSPVEDEEGSEKDQRPDDMMLDDDMIREEDPRYESEDERVEARHRDRDRPVGPPMEVGVPFRPPPGDPEKMNMIKVSNIMGIDPKPFDAKTFVEEDTFESEEPGGKMRIRLANNIVRHRLVKGRDGKTYSESNARFVRWSDGSLQLLIGNEVLDITEQDARQDQNHLLVKHEKGILQSQGKIMKKMRFIPSSLTSNSHRLLTALVDSRQKKDFKVKNCVTDIDPEREKEKRERMENQNLKASTKLSQAREKVKRKYPLPVARRQLSTGYLEDALEEDEETDHYGSHRSNSGYEEDLEAEAQRERRIMNAKKSQKGFPGRSSMSSARPTKRQEYSESEREESEYETEEEEEEEEERPRSRKRVKEPEDEYEEQEVEEEDEEEEEAEGVRGDKDRGGSGRKRKGIESDEEEESPPRKAPTHRRMAMVYDSDED</sequence>
<feature type="compositionally biased region" description="Basic and acidic residues" evidence="1">
    <location>
        <begin position="538"/>
        <end position="548"/>
    </location>
</feature>